<comment type="caution">
    <text evidence="3">The sequence shown here is derived from an EMBL/GenBank/DDBJ whole genome shotgun (WGS) entry which is preliminary data.</text>
</comment>
<dbReference type="Proteomes" id="UP000657177">
    <property type="component" value="Unassembled WGS sequence"/>
</dbReference>
<gene>
    <name evidence="3" type="ORF">G5B42_03650</name>
</gene>
<accession>A0A8J6I1N4</accession>
<keyword evidence="2" id="KW-0732">Signal</keyword>
<protein>
    <submittedName>
        <fullName evidence="3">Uncharacterized protein</fullName>
    </submittedName>
</protein>
<reference evidence="3" key="1">
    <citation type="submission" date="2020-06" db="EMBL/GenBank/DDBJ databases">
        <title>Novel chitinolytic bacterium.</title>
        <authorList>
            <person name="Ungkulpasvich U."/>
            <person name="Kosugi A."/>
            <person name="Uke A."/>
        </authorList>
    </citation>
    <scope>NUCLEOTIDE SEQUENCE</scope>
    <source>
        <strain evidence="3">UUS1-1</strain>
    </source>
</reference>
<evidence type="ECO:0000256" key="2">
    <source>
        <dbReference type="SAM" id="SignalP"/>
    </source>
</evidence>
<sequence length="215" mass="24829">MKFLHKPNLRFFLLVVVFSLVFLCAAVTAADSQSSKDVVVQSPSSSGQSSSEQFFRFWFEITPPSQSKKDFEFRPPSSPPKAPSDPQELRYLMLGSIDPELALIIRLTDKAKERRIDPNRFADYLAAQQLPFRNYLSLHDRINNLVLELCLYDLGKVSRNNLVSYMQRLRFTSYLLSSEENTFNYIIELIENNIFSTTEAIDSLILLKQKTTSRW</sequence>
<feature type="chain" id="PRO_5035218082" evidence="2">
    <location>
        <begin position="30"/>
        <end position="215"/>
    </location>
</feature>
<evidence type="ECO:0000313" key="4">
    <source>
        <dbReference type="Proteomes" id="UP000657177"/>
    </source>
</evidence>
<dbReference type="RefSeq" id="WP_181339091.1">
    <property type="nucleotide sequence ID" value="NZ_JAAKDE010000006.1"/>
</dbReference>
<feature type="signal peptide" evidence="2">
    <location>
        <begin position="1"/>
        <end position="29"/>
    </location>
</feature>
<evidence type="ECO:0000256" key="1">
    <source>
        <dbReference type="SAM" id="MobiDB-lite"/>
    </source>
</evidence>
<feature type="region of interest" description="Disordered" evidence="1">
    <location>
        <begin position="67"/>
        <end position="86"/>
    </location>
</feature>
<dbReference type="EMBL" id="JAAKDE010000006">
    <property type="protein sequence ID" value="MBA2132637.1"/>
    <property type="molecule type" value="Genomic_DNA"/>
</dbReference>
<keyword evidence="4" id="KW-1185">Reference proteome</keyword>
<dbReference type="AlphaFoldDB" id="A0A8J6I1N4"/>
<evidence type="ECO:0000313" key="3">
    <source>
        <dbReference type="EMBL" id="MBA2132637.1"/>
    </source>
</evidence>
<organism evidence="3 4">
    <name type="scientific">Capillibacterium thermochitinicola</name>
    <dbReference type="NCBI Taxonomy" id="2699427"/>
    <lineage>
        <taxon>Bacteria</taxon>
        <taxon>Bacillati</taxon>
        <taxon>Bacillota</taxon>
        <taxon>Capillibacterium</taxon>
    </lineage>
</organism>
<name>A0A8J6I1N4_9FIRM</name>
<proteinExistence type="predicted"/>